<evidence type="ECO:0000313" key="2">
    <source>
        <dbReference type="Proteomes" id="UP000051574"/>
    </source>
</evidence>
<protein>
    <submittedName>
        <fullName evidence="1">Uncharacterized protein</fullName>
    </submittedName>
</protein>
<dbReference type="Proteomes" id="UP000051574">
    <property type="component" value="Unassembled WGS sequence"/>
</dbReference>
<dbReference type="AlphaFoldDB" id="A0A0T6B1U0"/>
<evidence type="ECO:0000313" key="1">
    <source>
        <dbReference type="EMBL" id="KRT81314.1"/>
    </source>
</evidence>
<accession>A0A0T6B1U0</accession>
<sequence length="182" mass="20646">AGHMSKQSLNMELTEMAEENGEDTAVLPQTYLVLQLNPETPSNALKWLVDKIKGQRRDGGAELVLLKQPLRNNEPIILHVSASKIKFLEAAEEMEIAKMDKNGQMREFTVEQLEDFLPEGMSVEDLLTNSERQTIVRHELENIRALAEDDHIPGFPSYTLYEGQSIIHVCQDCNIITKIYPL</sequence>
<name>A0A0T6B1U0_9SCAR</name>
<comment type="caution">
    <text evidence="1">The sequence shown here is derived from an EMBL/GenBank/DDBJ whole genome shotgun (WGS) entry which is preliminary data.</text>
</comment>
<dbReference type="OrthoDB" id="296386at2759"/>
<organism evidence="1 2">
    <name type="scientific">Oryctes borbonicus</name>
    <dbReference type="NCBI Taxonomy" id="1629725"/>
    <lineage>
        <taxon>Eukaryota</taxon>
        <taxon>Metazoa</taxon>
        <taxon>Ecdysozoa</taxon>
        <taxon>Arthropoda</taxon>
        <taxon>Hexapoda</taxon>
        <taxon>Insecta</taxon>
        <taxon>Pterygota</taxon>
        <taxon>Neoptera</taxon>
        <taxon>Endopterygota</taxon>
        <taxon>Coleoptera</taxon>
        <taxon>Polyphaga</taxon>
        <taxon>Scarabaeiformia</taxon>
        <taxon>Scarabaeidae</taxon>
        <taxon>Dynastinae</taxon>
        <taxon>Oryctes</taxon>
    </lineage>
</organism>
<dbReference type="EMBL" id="LJIG01016200">
    <property type="protein sequence ID" value="KRT81314.1"/>
    <property type="molecule type" value="Genomic_DNA"/>
</dbReference>
<gene>
    <name evidence="1" type="ORF">AMK59_4973</name>
</gene>
<keyword evidence="2" id="KW-1185">Reference proteome</keyword>
<proteinExistence type="predicted"/>
<feature type="non-terminal residue" evidence="1">
    <location>
        <position position="182"/>
    </location>
</feature>
<feature type="non-terminal residue" evidence="1">
    <location>
        <position position="1"/>
    </location>
</feature>
<reference evidence="1 2" key="1">
    <citation type="submission" date="2015-09" db="EMBL/GenBank/DDBJ databases">
        <title>Draft genome of the scarab beetle Oryctes borbonicus.</title>
        <authorList>
            <person name="Meyer J.M."/>
            <person name="Markov G.V."/>
            <person name="Baskaran P."/>
            <person name="Herrmann M."/>
            <person name="Sommer R.J."/>
            <person name="Roedelsperger C."/>
        </authorList>
    </citation>
    <scope>NUCLEOTIDE SEQUENCE [LARGE SCALE GENOMIC DNA]</scope>
    <source>
        <strain evidence="1">OB123</strain>
        <tissue evidence="1">Whole animal</tissue>
    </source>
</reference>